<dbReference type="InterPro" id="IPR003344">
    <property type="entry name" value="Big_1_dom"/>
</dbReference>
<evidence type="ECO:0000259" key="3">
    <source>
        <dbReference type="Pfam" id="PF02369"/>
    </source>
</evidence>
<dbReference type="InterPro" id="IPR013783">
    <property type="entry name" value="Ig-like_fold"/>
</dbReference>
<accession>A0A2H0C171</accession>
<keyword evidence="2" id="KW-0812">Transmembrane</keyword>
<name>A0A2H0C171_9BACT</name>
<protein>
    <recommendedName>
        <fullName evidence="3">Big-1 domain-containing protein</fullName>
    </recommendedName>
</protein>
<dbReference type="Proteomes" id="UP000231021">
    <property type="component" value="Unassembled WGS sequence"/>
</dbReference>
<sequence length="137" mass="15141">MKKLIPLLLIIFVILLGFTLFFGLYEVKFFSGRASVSQASFSIDNSYVFTTPLQAKAGGEEKIRLTVILLNDQGLGVMGKQVFVGTDQALNIETIQGLSDNFGKAYFDISSDKAGEYYLEIKADDKALNQKAHLSFN</sequence>
<comment type="similarity">
    <text evidence="1">Belongs to the intimin/invasin family.</text>
</comment>
<feature type="domain" description="Big-1" evidence="3">
    <location>
        <begin position="48"/>
        <end position="136"/>
    </location>
</feature>
<dbReference type="EMBL" id="PCTB01000024">
    <property type="protein sequence ID" value="PIP63008.1"/>
    <property type="molecule type" value="Genomic_DNA"/>
</dbReference>
<keyword evidence="2" id="KW-0472">Membrane</keyword>
<dbReference type="AlphaFoldDB" id="A0A2H0C171"/>
<dbReference type="Pfam" id="PF02369">
    <property type="entry name" value="Big_1"/>
    <property type="match status" value="1"/>
</dbReference>
<evidence type="ECO:0000313" key="5">
    <source>
        <dbReference type="Proteomes" id="UP000231021"/>
    </source>
</evidence>
<comment type="caution">
    <text evidence="4">The sequence shown here is derived from an EMBL/GenBank/DDBJ whole genome shotgun (WGS) entry which is preliminary data.</text>
</comment>
<proteinExistence type="inferred from homology"/>
<feature type="transmembrane region" description="Helical" evidence="2">
    <location>
        <begin position="7"/>
        <end position="25"/>
    </location>
</feature>
<evidence type="ECO:0000256" key="2">
    <source>
        <dbReference type="SAM" id="Phobius"/>
    </source>
</evidence>
<evidence type="ECO:0000256" key="1">
    <source>
        <dbReference type="ARBA" id="ARBA00010116"/>
    </source>
</evidence>
<keyword evidence="2" id="KW-1133">Transmembrane helix</keyword>
<dbReference type="Gene3D" id="2.60.40.10">
    <property type="entry name" value="Immunoglobulins"/>
    <property type="match status" value="1"/>
</dbReference>
<reference evidence="4 5" key="1">
    <citation type="submission" date="2017-09" db="EMBL/GenBank/DDBJ databases">
        <title>Depth-based differentiation of microbial function through sediment-hosted aquifers and enrichment of novel symbionts in the deep terrestrial subsurface.</title>
        <authorList>
            <person name="Probst A.J."/>
            <person name="Ladd B."/>
            <person name="Jarett J.K."/>
            <person name="Geller-Mcgrath D.E."/>
            <person name="Sieber C.M."/>
            <person name="Emerson J.B."/>
            <person name="Anantharaman K."/>
            <person name="Thomas B.C."/>
            <person name="Malmstrom R."/>
            <person name="Stieglmeier M."/>
            <person name="Klingl A."/>
            <person name="Woyke T."/>
            <person name="Ryan C.M."/>
            <person name="Banfield J.F."/>
        </authorList>
    </citation>
    <scope>NUCLEOTIDE SEQUENCE [LARGE SCALE GENOMIC DNA]</scope>
    <source>
        <strain evidence="4">CG22_combo_CG10-13_8_21_14_all_35_9</strain>
    </source>
</reference>
<evidence type="ECO:0000313" key="4">
    <source>
        <dbReference type="EMBL" id="PIP63008.1"/>
    </source>
</evidence>
<gene>
    <name evidence="4" type="ORF">COW98_00960</name>
</gene>
<organism evidence="4 5">
    <name type="scientific">Candidatus Roizmanbacteria bacterium CG22_combo_CG10-13_8_21_14_all_35_9</name>
    <dbReference type="NCBI Taxonomy" id="1974861"/>
    <lineage>
        <taxon>Bacteria</taxon>
        <taxon>Candidatus Roizmaniibacteriota</taxon>
    </lineage>
</organism>
<dbReference type="InterPro" id="IPR008964">
    <property type="entry name" value="Invasin/intimin_cell_adhesion"/>
</dbReference>
<dbReference type="SUPFAM" id="SSF49373">
    <property type="entry name" value="Invasin/intimin cell-adhesion fragments"/>
    <property type="match status" value="1"/>
</dbReference>